<accession>A0A2U3AM65</accession>
<keyword evidence="4 6" id="KW-1133">Transmembrane helix</keyword>
<feature type="transmembrane region" description="Helical" evidence="6">
    <location>
        <begin position="62"/>
        <end position="83"/>
    </location>
</feature>
<evidence type="ECO:0000313" key="9">
    <source>
        <dbReference type="Proteomes" id="UP000245938"/>
    </source>
</evidence>
<proteinExistence type="inferred from homology"/>
<evidence type="ECO:0000256" key="6">
    <source>
        <dbReference type="PIRNR" id="PIRNR018968"/>
    </source>
</evidence>
<dbReference type="Proteomes" id="UP000245938">
    <property type="component" value="Unassembled WGS sequence"/>
</dbReference>
<dbReference type="AlphaFoldDB" id="A0A2U3AM65"/>
<dbReference type="GO" id="GO:0055085">
    <property type="term" value="P:transmembrane transport"/>
    <property type="evidence" value="ECO:0007669"/>
    <property type="project" value="UniProtKB-UniRule"/>
</dbReference>
<evidence type="ECO:0000256" key="1">
    <source>
        <dbReference type="ARBA" id="ARBA00004651"/>
    </source>
</evidence>
<comment type="similarity">
    <text evidence="6">Belongs to the ABC-4 integral membrane protein family.</text>
</comment>
<feature type="transmembrane region" description="Helical" evidence="6">
    <location>
        <begin position="294"/>
        <end position="315"/>
    </location>
</feature>
<feature type="transmembrane region" description="Helical" evidence="6">
    <location>
        <begin position="234"/>
        <end position="261"/>
    </location>
</feature>
<feature type="transmembrane region" description="Helical" evidence="6">
    <location>
        <begin position="153"/>
        <end position="176"/>
    </location>
</feature>
<feature type="transmembrane region" description="Helical" evidence="6">
    <location>
        <begin position="20"/>
        <end position="42"/>
    </location>
</feature>
<dbReference type="PIRSF" id="PIRSF018968">
    <property type="entry name" value="ABC_permease_BceB"/>
    <property type="match status" value="1"/>
</dbReference>
<keyword evidence="3 6" id="KW-0812">Transmembrane</keyword>
<organism evidence="8 9">
    <name type="scientific">Kurthia sibirica</name>
    <dbReference type="NCBI Taxonomy" id="202750"/>
    <lineage>
        <taxon>Bacteria</taxon>
        <taxon>Bacillati</taxon>
        <taxon>Bacillota</taxon>
        <taxon>Bacilli</taxon>
        <taxon>Bacillales</taxon>
        <taxon>Caryophanaceae</taxon>
        <taxon>Kurthia</taxon>
    </lineage>
</organism>
<evidence type="ECO:0000256" key="2">
    <source>
        <dbReference type="ARBA" id="ARBA00022475"/>
    </source>
</evidence>
<name>A0A2U3AM65_9BACL</name>
<evidence type="ECO:0000256" key="4">
    <source>
        <dbReference type="ARBA" id="ARBA00022989"/>
    </source>
</evidence>
<dbReference type="EMBL" id="QFVR01000007">
    <property type="protein sequence ID" value="PWI25626.1"/>
    <property type="molecule type" value="Genomic_DNA"/>
</dbReference>
<evidence type="ECO:0000256" key="5">
    <source>
        <dbReference type="ARBA" id="ARBA00023136"/>
    </source>
</evidence>
<feature type="transmembrane region" description="Helical" evidence="6">
    <location>
        <begin position="112"/>
        <end position="141"/>
    </location>
</feature>
<keyword evidence="6" id="KW-0813">Transport</keyword>
<dbReference type="InterPro" id="IPR027022">
    <property type="entry name" value="ABC_permease_BceB-typ"/>
</dbReference>
<dbReference type="Pfam" id="PF02687">
    <property type="entry name" value="FtsX"/>
    <property type="match status" value="1"/>
</dbReference>
<feature type="domain" description="ABC3 transporter permease C-terminal" evidence="7">
    <location>
        <begin position="62"/>
        <end position="182"/>
    </location>
</feature>
<dbReference type="OrthoDB" id="1705903at2"/>
<comment type="caution">
    <text evidence="8">The sequence shown here is derived from an EMBL/GenBank/DDBJ whole genome shotgun (WGS) entry which is preliminary data.</text>
</comment>
<comment type="subcellular location">
    <subcellularLocation>
        <location evidence="1 6">Cell membrane</location>
        <topology evidence="1 6">Multi-pass membrane protein</topology>
    </subcellularLocation>
</comment>
<evidence type="ECO:0000313" key="8">
    <source>
        <dbReference type="EMBL" id="PWI25626.1"/>
    </source>
</evidence>
<dbReference type="InterPro" id="IPR003838">
    <property type="entry name" value="ABC3_permease_C"/>
</dbReference>
<keyword evidence="9" id="KW-1185">Reference proteome</keyword>
<feature type="transmembrane region" description="Helical" evidence="6">
    <location>
        <begin position="197"/>
        <end position="222"/>
    </location>
</feature>
<dbReference type="PANTHER" id="PTHR46795:SF3">
    <property type="entry name" value="ABC TRANSPORTER PERMEASE"/>
    <property type="match status" value="1"/>
</dbReference>
<dbReference type="PANTHER" id="PTHR46795">
    <property type="entry name" value="ABC TRANSPORTER PERMEASE-RELATED-RELATED"/>
    <property type="match status" value="1"/>
</dbReference>
<reference evidence="8 9" key="1">
    <citation type="submission" date="2018-05" db="EMBL/GenBank/DDBJ databases">
        <title>Kurthia sibirica genome sequence.</title>
        <authorList>
            <person name="Maclea K.S."/>
            <person name="Goen A.E."/>
        </authorList>
    </citation>
    <scope>NUCLEOTIDE SEQUENCE [LARGE SCALE GENOMIC DNA]</scope>
    <source>
        <strain evidence="8 9">ATCC 49154</strain>
    </source>
</reference>
<feature type="transmembrane region" description="Helical" evidence="6">
    <location>
        <begin position="625"/>
        <end position="650"/>
    </location>
</feature>
<keyword evidence="5 6" id="KW-0472">Membrane</keyword>
<evidence type="ECO:0000259" key="7">
    <source>
        <dbReference type="Pfam" id="PF02687"/>
    </source>
</evidence>
<feature type="transmembrane region" description="Helical" evidence="6">
    <location>
        <begin position="595"/>
        <end position="613"/>
    </location>
</feature>
<sequence length="658" mass="74196">MAMKISQLAMRSMKKNIRNYFLYFFALIFSVALFFAFVTLQTNPVVDVYTEASTKADSGFKVASYLLLFIVTLFVIYANSLFIKQRSKEIGLFQLIGMPKVTIARMLSIENFLLWFTAILIGSFLGFMATRFFAMILLKIIQIKQVTEINFSWSAVTQTFIVFGILYGITMIQAFWKIKKSSLLTLFQENKKQEVHIKQIGIGQMFIGLLGIVLIILGYFYSSRLFTVETSSGLLGRMIFILASTIGGTYLVFRYSVAFLLNTVRKMKKGHLSLYDVLAAAPIMHRMKGNAKSLTLITVLTGVALAILSLSYISYYSIDSNVQASAPFDYQTYNNNYKNLGNQFKEAKIAVDQYDIAIIEGFVDFSEAVENPNTSIRKFVGTNIVSQSSAQILYPDLKLKSKEVAILGYTDAYDVMSPMKKDRVIQIEKPHGNTKLTINSFYKKTVIPSRLSGGSFTLVVSDQEWRNLAKVKTIHEATTFKKLTGYNLKDQTQAQEATKIYYAYTNNGLVTSKDEFMNGVLLQSKADLKTNLQSSIGLTIFITGFLGLAFLLATGSILYFKQMSEAEDEKQSYKTLRKIGFTESDIMTGIYMKQLFSFGLPLLIGLLHSYFAVKSGWTFFGSELTAPLLIVMGIYTILYILFAMLSVSYYRKVVHDSL</sequence>
<dbReference type="InterPro" id="IPR052536">
    <property type="entry name" value="ABC-4_Integral_Memb_Prot"/>
</dbReference>
<evidence type="ECO:0000256" key="3">
    <source>
        <dbReference type="ARBA" id="ARBA00022692"/>
    </source>
</evidence>
<protein>
    <submittedName>
        <fullName evidence="8">ABC transporter permease</fullName>
    </submittedName>
</protein>
<gene>
    <name evidence="8" type="ORF">DEX24_06880</name>
</gene>
<keyword evidence="2 6" id="KW-1003">Cell membrane</keyword>
<feature type="transmembrane region" description="Helical" evidence="6">
    <location>
        <begin position="536"/>
        <end position="560"/>
    </location>
</feature>
<dbReference type="GO" id="GO:0005886">
    <property type="term" value="C:plasma membrane"/>
    <property type="evidence" value="ECO:0007669"/>
    <property type="project" value="UniProtKB-SubCell"/>
</dbReference>